<dbReference type="EMBL" id="CP126114">
    <property type="protein sequence ID" value="WHY85281.1"/>
    <property type="molecule type" value="Genomic_DNA"/>
</dbReference>
<name>A0AA95MQB8_9BACI</name>
<proteinExistence type="predicted"/>
<organism evidence="1 2">
    <name type="scientific">Neobacillus novalis</name>
    <dbReference type="NCBI Taxonomy" id="220687"/>
    <lineage>
        <taxon>Bacteria</taxon>
        <taxon>Bacillati</taxon>
        <taxon>Bacillota</taxon>
        <taxon>Bacilli</taxon>
        <taxon>Bacillales</taxon>
        <taxon>Bacillaceae</taxon>
        <taxon>Neobacillus</taxon>
    </lineage>
</organism>
<dbReference type="AlphaFoldDB" id="A0AA95MQB8"/>
<evidence type="ECO:0000313" key="1">
    <source>
        <dbReference type="EMBL" id="WHY85281.1"/>
    </source>
</evidence>
<evidence type="ECO:0000313" key="2">
    <source>
        <dbReference type="Proteomes" id="UP001178288"/>
    </source>
</evidence>
<gene>
    <name evidence="1" type="primary">yunB</name>
    <name evidence="1" type="ORF">QNH39_22095</name>
</gene>
<protein>
    <submittedName>
        <fullName evidence="1">Sporulation protein YunB</fullName>
    </submittedName>
</protein>
<dbReference type="InterPro" id="IPR014197">
    <property type="entry name" value="Sporulation_prot_YunB"/>
</dbReference>
<accession>A0AA95MQB8</accession>
<dbReference type="Proteomes" id="UP001178288">
    <property type="component" value="Chromosome"/>
</dbReference>
<dbReference type="RefSeq" id="WP_066091460.1">
    <property type="nucleotide sequence ID" value="NZ_CP126114.1"/>
</dbReference>
<dbReference type="Pfam" id="PF09560">
    <property type="entry name" value="Spore_YunB"/>
    <property type="match status" value="1"/>
</dbReference>
<sequence length="256" mass="27877">MAKFRRRLRKRGPLPFRYVLLLSFVFFLLSTATGLWLVNKGIEPALMGYAESQTRKIASMVINKAISKKAVDFGDVNNVIELTPGPDGSAPSANLKTEVVNQKLSEITSQIQKNLTAVEKGDLSSLEYVTDVEIETNATKNSDGIVWYVPIGRATNIALFGNLGPKVPVKFNAIGDVRPDVKIDPKPIGINNTWIDVSIHLEVSVQIITPFATKITKLDQSIFVGGMLVQGLVPQYYNGGNGTPPSLPLPKDKSGN</sequence>
<dbReference type="PIRSF" id="PIRSF021383">
    <property type="entry name" value="YunB"/>
    <property type="match status" value="1"/>
</dbReference>
<dbReference type="NCBIfam" id="TIGR02832">
    <property type="entry name" value="spo_yunB"/>
    <property type="match status" value="1"/>
</dbReference>
<reference evidence="1" key="1">
    <citation type="submission" date="2023-05" db="EMBL/GenBank/DDBJ databases">
        <title>Comparative genomics of Bacillaceae isolates and their secondary metabolite potential.</title>
        <authorList>
            <person name="Song L."/>
            <person name="Nielsen L.J."/>
            <person name="Mohite O."/>
            <person name="Xu X."/>
            <person name="Weber T."/>
            <person name="Kovacs A.T."/>
        </authorList>
    </citation>
    <scope>NUCLEOTIDE SEQUENCE</scope>
    <source>
        <strain evidence="1">XLM17</strain>
    </source>
</reference>
<dbReference type="KEGG" id="nnv:QNH39_22095"/>
<keyword evidence="2" id="KW-1185">Reference proteome</keyword>